<protein>
    <submittedName>
        <fullName evidence="1">Uncharacterized protein</fullName>
    </submittedName>
</protein>
<sequence length="213" mass="23504">MRTVISTRLLANCKLTPSPDGTRVGNHKRSNLLDDSELCIKRGCTRAHTRCPEVLGQSAPCRYSASLRSARTRCFYQNLNLQVEVPLWEFSGSYDTSELLTECGGCVGTDGQVASEKRPLGRDRGKVHSCYGETTLRLPIPNQHAQQRGRQVGGKSEVCFQGPLVRSHPGTSLSSWVMSADHPDATFTLSLLRSEPTFHRPAQHSSFISDFAI</sequence>
<evidence type="ECO:0000313" key="1">
    <source>
        <dbReference type="EMBL" id="KAF5923395.1"/>
    </source>
</evidence>
<accession>A0A7J7F5T0</accession>
<dbReference type="EMBL" id="JACDTQ010001259">
    <property type="protein sequence ID" value="KAF5923395.1"/>
    <property type="molecule type" value="Genomic_DNA"/>
</dbReference>
<dbReference type="Proteomes" id="UP000551758">
    <property type="component" value="Unassembled WGS sequence"/>
</dbReference>
<dbReference type="AlphaFoldDB" id="A0A7J7F5T0"/>
<gene>
    <name evidence="1" type="ORF">HPG69_006564</name>
</gene>
<proteinExistence type="predicted"/>
<name>A0A7J7F5T0_DICBM</name>
<evidence type="ECO:0000313" key="2">
    <source>
        <dbReference type="Proteomes" id="UP000551758"/>
    </source>
</evidence>
<keyword evidence="2" id="KW-1185">Reference proteome</keyword>
<reference evidence="1 2" key="1">
    <citation type="journal article" date="2020" name="Mol. Biol. Evol.">
        <title>Interspecific Gene Flow and the Evolution of Specialization in Black and White Rhinoceros.</title>
        <authorList>
            <person name="Moodley Y."/>
            <person name="Westbury M.V."/>
            <person name="Russo I.M."/>
            <person name="Gopalakrishnan S."/>
            <person name="Rakotoarivelo A."/>
            <person name="Olsen R.A."/>
            <person name="Prost S."/>
            <person name="Tunstall T."/>
            <person name="Ryder O.A."/>
            <person name="Dalen L."/>
            <person name="Bruford M.W."/>
        </authorList>
    </citation>
    <scope>NUCLEOTIDE SEQUENCE [LARGE SCALE GENOMIC DNA]</scope>
    <source>
        <strain evidence="1">SBR-YM</strain>
        <tissue evidence="1">Skin</tissue>
    </source>
</reference>
<organism evidence="1 2">
    <name type="scientific">Diceros bicornis minor</name>
    <name type="common">South-central black rhinoceros</name>
    <dbReference type="NCBI Taxonomy" id="77932"/>
    <lineage>
        <taxon>Eukaryota</taxon>
        <taxon>Metazoa</taxon>
        <taxon>Chordata</taxon>
        <taxon>Craniata</taxon>
        <taxon>Vertebrata</taxon>
        <taxon>Euteleostomi</taxon>
        <taxon>Mammalia</taxon>
        <taxon>Eutheria</taxon>
        <taxon>Laurasiatheria</taxon>
        <taxon>Perissodactyla</taxon>
        <taxon>Rhinocerotidae</taxon>
        <taxon>Diceros</taxon>
    </lineage>
</organism>
<comment type="caution">
    <text evidence="1">The sequence shown here is derived from an EMBL/GenBank/DDBJ whole genome shotgun (WGS) entry which is preliminary data.</text>
</comment>